<organism evidence="11 12">
    <name type="scientific">Priestia taiwanensis</name>
    <dbReference type="NCBI Taxonomy" id="1347902"/>
    <lineage>
        <taxon>Bacteria</taxon>
        <taxon>Bacillati</taxon>
        <taxon>Bacillota</taxon>
        <taxon>Bacilli</taxon>
        <taxon>Bacillales</taxon>
        <taxon>Bacillaceae</taxon>
        <taxon>Priestia</taxon>
    </lineage>
</organism>
<dbReference type="GO" id="GO:0004852">
    <property type="term" value="F:uroporphyrinogen-III synthase activity"/>
    <property type="evidence" value="ECO:0007669"/>
    <property type="project" value="UniProtKB-UniRule"/>
</dbReference>
<dbReference type="Proteomes" id="UP000605259">
    <property type="component" value="Unassembled WGS sequence"/>
</dbReference>
<keyword evidence="12" id="KW-1185">Reference proteome</keyword>
<protein>
    <recommendedName>
        <fullName evidence="7 9">Uroporphyrinogen-III synthase</fullName>
        <ecNumber evidence="3 9">4.2.1.75</ecNumber>
    </recommendedName>
</protein>
<evidence type="ECO:0000256" key="8">
    <source>
        <dbReference type="ARBA" id="ARBA00048617"/>
    </source>
</evidence>
<keyword evidence="5 9" id="KW-0627">Porphyrin biosynthesis</keyword>
<dbReference type="Pfam" id="PF02602">
    <property type="entry name" value="HEM4"/>
    <property type="match status" value="1"/>
</dbReference>
<comment type="catalytic activity">
    <reaction evidence="8 9">
        <text>hydroxymethylbilane = uroporphyrinogen III + H2O</text>
        <dbReference type="Rhea" id="RHEA:18965"/>
        <dbReference type="ChEBI" id="CHEBI:15377"/>
        <dbReference type="ChEBI" id="CHEBI:57308"/>
        <dbReference type="ChEBI" id="CHEBI:57845"/>
        <dbReference type="EC" id="4.2.1.75"/>
    </reaction>
</comment>
<evidence type="ECO:0000256" key="7">
    <source>
        <dbReference type="ARBA" id="ARBA00040167"/>
    </source>
</evidence>
<comment type="caution">
    <text evidence="11">The sequence shown here is derived from an EMBL/GenBank/DDBJ whole genome shotgun (WGS) entry which is preliminary data.</text>
</comment>
<comment type="similarity">
    <text evidence="2 9">Belongs to the uroporphyrinogen-III synthase family.</text>
</comment>
<evidence type="ECO:0000259" key="10">
    <source>
        <dbReference type="Pfam" id="PF02602"/>
    </source>
</evidence>
<feature type="domain" description="Tetrapyrrole biosynthesis uroporphyrinogen III synthase" evidence="10">
    <location>
        <begin position="23"/>
        <end position="252"/>
    </location>
</feature>
<keyword evidence="4 9" id="KW-0456">Lyase</keyword>
<accession>A0A917AWJ6</accession>
<dbReference type="PANTHER" id="PTHR38042">
    <property type="entry name" value="UROPORPHYRINOGEN-III SYNTHASE, CHLOROPLASTIC"/>
    <property type="match status" value="1"/>
</dbReference>
<evidence type="ECO:0000256" key="9">
    <source>
        <dbReference type="RuleBase" id="RU366031"/>
    </source>
</evidence>
<sequence>MTKSYPLQGKRIVITREKQQAKEFAEKLKQAKSIPITIPLITIDAVEKTKELREQVRNIASYQWIVFTSKNAVTYFFDLLQAVTKQYALPKHMKVAAIGSKTKKVLETIGVHVHFVPSVFEGDAFATELTEHIQSGERVLFPKGNLARSSITEIMQKHHIDVKDLIVYETKENRRSQEGLQEVIAMKQIDVLTFSSPSTVRAFVSLLEGIEWKQQIEGIHIACIGPVTEQAAIEYGMKPTIVPAVYTFDELVKEMINKIGKKERGNDDVTISTPSSSTSKR</sequence>
<comment type="pathway">
    <text evidence="1 9">Porphyrin-containing compound metabolism; protoporphyrin-IX biosynthesis; coproporphyrinogen-III from 5-aminolevulinate: step 3/4.</text>
</comment>
<comment type="function">
    <text evidence="6 9">Catalyzes cyclization of the linear tetrapyrrole, hydroxymethylbilane, to the macrocyclic uroporphyrinogen III.</text>
</comment>
<evidence type="ECO:0000256" key="1">
    <source>
        <dbReference type="ARBA" id="ARBA00004772"/>
    </source>
</evidence>
<name>A0A917AWJ6_9BACI</name>
<dbReference type="Gene3D" id="3.40.50.10090">
    <property type="match status" value="2"/>
</dbReference>
<reference evidence="11" key="2">
    <citation type="submission" date="2020-09" db="EMBL/GenBank/DDBJ databases">
        <authorList>
            <person name="Sun Q."/>
            <person name="Zhou Y."/>
        </authorList>
    </citation>
    <scope>NUCLEOTIDE SEQUENCE</scope>
    <source>
        <strain evidence="11">CGMCC 1.12698</strain>
    </source>
</reference>
<dbReference type="GO" id="GO:0006782">
    <property type="term" value="P:protoporphyrinogen IX biosynthetic process"/>
    <property type="evidence" value="ECO:0007669"/>
    <property type="project" value="UniProtKB-UniRule"/>
</dbReference>
<dbReference type="InterPro" id="IPR036108">
    <property type="entry name" value="4pyrrol_syn_uPrphyn_synt_sf"/>
</dbReference>
<dbReference type="CDD" id="cd06578">
    <property type="entry name" value="HemD"/>
    <property type="match status" value="1"/>
</dbReference>
<evidence type="ECO:0000256" key="2">
    <source>
        <dbReference type="ARBA" id="ARBA00008133"/>
    </source>
</evidence>
<dbReference type="InterPro" id="IPR003754">
    <property type="entry name" value="4pyrrol_synth_uPrphyn_synth"/>
</dbReference>
<dbReference type="PANTHER" id="PTHR38042:SF1">
    <property type="entry name" value="UROPORPHYRINOGEN-III SYNTHASE, CHLOROPLASTIC"/>
    <property type="match status" value="1"/>
</dbReference>
<dbReference type="InterPro" id="IPR039793">
    <property type="entry name" value="UROS/Hem4"/>
</dbReference>
<evidence type="ECO:0000313" key="12">
    <source>
        <dbReference type="Proteomes" id="UP000605259"/>
    </source>
</evidence>
<evidence type="ECO:0000256" key="4">
    <source>
        <dbReference type="ARBA" id="ARBA00023239"/>
    </source>
</evidence>
<dbReference type="AlphaFoldDB" id="A0A917AWJ6"/>
<dbReference type="RefSeq" id="WP_188389022.1">
    <property type="nucleotide sequence ID" value="NZ_BMFK01000002.1"/>
</dbReference>
<gene>
    <name evidence="11" type="primary">hemD</name>
    <name evidence="11" type="ORF">GCM10007140_27120</name>
</gene>
<evidence type="ECO:0000256" key="5">
    <source>
        <dbReference type="ARBA" id="ARBA00023244"/>
    </source>
</evidence>
<dbReference type="EC" id="4.2.1.75" evidence="3 9"/>
<dbReference type="GO" id="GO:0006780">
    <property type="term" value="P:uroporphyrinogen III biosynthetic process"/>
    <property type="evidence" value="ECO:0007669"/>
    <property type="project" value="UniProtKB-UniRule"/>
</dbReference>
<reference evidence="11" key="1">
    <citation type="journal article" date="2014" name="Int. J. Syst. Evol. Microbiol.">
        <title>Complete genome sequence of Corynebacterium casei LMG S-19264T (=DSM 44701T), isolated from a smear-ripened cheese.</title>
        <authorList>
            <consortium name="US DOE Joint Genome Institute (JGI-PGF)"/>
            <person name="Walter F."/>
            <person name="Albersmeier A."/>
            <person name="Kalinowski J."/>
            <person name="Ruckert C."/>
        </authorList>
    </citation>
    <scope>NUCLEOTIDE SEQUENCE</scope>
    <source>
        <strain evidence="11">CGMCC 1.12698</strain>
    </source>
</reference>
<evidence type="ECO:0000256" key="3">
    <source>
        <dbReference type="ARBA" id="ARBA00013109"/>
    </source>
</evidence>
<evidence type="ECO:0000256" key="6">
    <source>
        <dbReference type="ARBA" id="ARBA00037589"/>
    </source>
</evidence>
<dbReference type="EMBL" id="BMFK01000002">
    <property type="protein sequence ID" value="GGE75939.1"/>
    <property type="molecule type" value="Genomic_DNA"/>
</dbReference>
<proteinExistence type="inferred from homology"/>
<evidence type="ECO:0000313" key="11">
    <source>
        <dbReference type="EMBL" id="GGE75939.1"/>
    </source>
</evidence>
<dbReference type="SUPFAM" id="SSF69618">
    <property type="entry name" value="HemD-like"/>
    <property type="match status" value="1"/>
</dbReference>